<dbReference type="Proteomes" id="UP001501444">
    <property type="component" value="Unassembled WGS sequence"/>
</dbReference>
<dbReference type="EMBL" id="BAAARV010000131">
    <property type="protein sequence ID" value="GAA2392806.1"/>
    <property type="molecule type" value="Genomic_DNA"/>
</dbReference>
<evidence type="ECO:0000256" key="2">
    <source>
        <dbReference type="SAM" id="Phobius"/>
    </source>
</evidence>
<keyword evidence="2" id="KW-1133">Transmembrane helix</keyword>
<feature type="compositionally biased region" description="Pro residues" evidence="1">
    <location>
        <begin position="36"/>
        <end position="56"/>
    </location>
</feature>
<feature type="transmembrane region" description="Helical" evidence="2">
    <location>
        <begin position="70"/>
        <end position="95"/>
    </location>
</feature>
<protein>
    <recommendedName>
        <fullName evidence="5">DUF4142 domain-containing protein</fullName>
    </recommendedName>
</protein>
<keyword evidence="2" id="KW-0472">Membrane</keyword>
<keyword evidence="4" id="KW-1185">Reference proteome</keyword>
<comment type="caution">
    <text evidence="3">The sequence shown here is derived from an EMBL/GenBank/DDBJ whole genome shotgun (WGS) entry which is preliminary data.</text>
</comment>
<reference evidence="3 4" key="1">
    <citation type="journal article" date="2019" name="Int. J. Syst. Evol. Microbiol.">
        <title>The Global Catalogue of Microorganisms (GCM) 10K type strain sequencing project: providing services to taxonomists for standard genome sequencing and annotation.</title>
        <authorList>
            <consortium name="The Broad Institute Genomics Platform"/>
            <consortium name="The Broad Institute Genome Sequencing Center for Infectious Disease"/>
            <person name="Wu L."/>
            <person name="Ma J."/>
        </authorList>
    </citation>
    <scope>NUCLEOTIDE SEQUENCE [LARGE SCALE GENOMIC DNA]</scope>
    <source>
        <strain evidence="3 4">JCM 3272</strain>
    </source>
</reference>
<gene>
    <name evidence="3" type="ORF">GCM10010170_105720</name>
</gene>
<sequence>MQARMTAEPNTTRRAAPYHGSANPYATYVDLDAPQRPVPAAPPPPAASPPPPPPSAFPASAPPRRSRLGLTLAVAAVLLLALGGAAAAFGVNAWARSAVCTDLSEVTAGLRKAAAGPASDTPPTEAEVQRGADEAHARTRLLVLDRDLKDAYNGFFDDVQRLAALERGGATDTAALAGALRGMDAHLRAAQRACGQPVTGLPLS</sequence>
<evidence type="ECO:0008006" key="5">
    <source>
        <dbReference type="Google" id="ProtNLM"/>
    </source>
</evidence>
<name>A0ABN3I1V9_9ACTN</name>
<evidence type="ECO:0000313" key="4">
    <source>
        <dbReference type="Proteomes" id="UP001501444"/>
    </source>
</evidence>
<evidence type="ECO:0000256" key="1">
    <source>
        <dbReference type="SAM" id="MobiDB-lite"/>
    </source>
</evidence>
<accession>A0ABN3I1V9</accession>
<proteinExistence type="predicted"/>
<feature type="region of interest" description="Disordered" evidence="1">
    <location>
        <begin position="114"/>
        <end position="134"/>
    </location>
</feature>
<keyword evidence="2" id="KW-0812">Transmembrane</keyword>
<feature type="region of interest" description="Disordered" evidence="1">
    <location>
        <begin position="1"/>
        <end position="63"/>
    </location>
</feature>
<organism evidence="3 4">
    <name type="scientific">Dactylosporangium salmoneum</name>
    <dbReference type="NCBI Taxonomy" id="53361"/>
    <lineage>
        <taxon>Bacteria</taxon>
        <taxon>Bacillati</taxon>
        <taxon>Actinomycetota</taxon>
        <taxon>Actinomycetes</taxon>
        <taxon>Micromonosporales</taxon>
        <taxon>Micromonosporaceae</taxon>
        <taxon>Dactylosporangium</taxon>
    </lineage>
</organism>
<evidence type="ECO:0000313" key="3">
    <source>
        <dbReference type="EMBL" id="GAA2392806.1"/>
    </source>
</evidence>